<protein>
    <submittedName>
        <fullName evidence="2">Glycerophosphodiester phosphodiesterase family protein</fullName>
    </submittedName>
</protein>
<dbReference type="PROSITE" id="PS51704">
    <property type="entry name" value="GP_PDE"/>
    <property type="match status" value="1"/>
</dbReference>
<comment type="caution">
    <text evidence="2">The sequence shown here is derived from an EMBL/GenBank/DDBJ whole genome shotgun (WGS) entry which is preliminary data.</text>
</comment>
<accession>A0ABV7X6S8</accession>
<keyword evidence="3" id="KW-1185">Reference proteome</keyword>
<dbReference type="Gene3D" id="3.20.20.190">
    <property type="entry name" value="Phosphatidylinositol (PI) phosphodiesterase"/>
    <property type="match status" value="1"/>
</dbReference>
<evidence type="ECO:0000259" key="1">
    <source>
        <dbReference type="PROSITE" id="PS51704"/>
    </source>
</evidence>
<evidence type="ECO:0000313" key="2">
    <source>
        <dbReference type="EMBL" id="MFC3711850.1"/>
    </source>
</evidence>
<feature type="domain" description="GP-PDE" evidence="1">
    <location>
        <begin position="18"/>
        <end position="258"/>
    </location>
</feature>
<dbReference type="PANTHER" id="PTHR46211:SF1">
    <property type="entry name" value="GLYCEROPHOSPHODIESTER PHOSPHODIESTERASE, CYTOPLASMIC"/>
    <property type="match status" value="1"/>
</dbReference>
<dbReference type="Proteomes" id="UP001595615">
    <property type="component" value="Unassembled WGS sequence"/>
</dbReference>
<dbReference type="InterPro" id="IPR017946">
    <property type="entry name" value="PLC-like_Pdiesterase_TIM-brl"/>
</dbReference>
<name>A0ABV7X6S8_9SPHN</name>
<dbReference type="EMBL" id="JBHRXV010000003">
    <property type="protein sequence ID" value="MFC3711850.1"/>
    <property type="molecule type" value="Genomic_DNA"/>
</dbReference>
<sequence length="258" mass="28851">MFWPKLDIEKSALSFLTRQPYAHRGLHDEAAGIPENSLAAFDRAIERGYGLELDVRMTRDGDVIVFHDPNLDRMTDGRGQIALMSWQQLKGFKLKNSDETLKTLHDILLHVRGRVPVLIEVKATENKFLPACFAVRRALEGYRGAAAVMSFHPGVSAWFALHAPKVVRGLVMTETDGRAFSKYNIRKRIRRQLLVSKAKPHFIAYDIRRLPSPFIAAARERGMKILAWTVRGDAAHAVAAKAADQVIFEGELPAGKAA</sequence>
<proteinExistence type="predicted"/>
<dbReference type="RefSeq" id="WP_380857576.1">
    <property type="nucleotide sequence ID" value="NZ_JBHRXV010000003.1"/>
</dbReference>
<dbReference type="Pfam" id="PF03009">
    <property type="entry name" value="GDPD"/>
    <property type="match status" value="1"/>
</dbReference>
<evidence type="ECO:0000313" key="3">
    <source>
        <dbReference type="Proteomes" id="UP001595615"/>
    </source>
</evidence>
<gene>
    <name evidence="2" type="ORF">ACFOMD_04670</name>
</gene>
<dbReference type="SUPFAM" id="SSF51695">
    <property type="entry name" value="PLC-like phosphodiesterases"/>
    <property type="match status" value="1"/>
</dbReference>
<dbReference type="InterPro" id="IPR030395">
    <property type="entry name" value="GP_PDE_dom"/>
</dbReference>
<reference evidence="3" key="1">
    <citation type="journal article" date="2019" name="Int. J. Syst. Evol. Microbiol.">
        <title>The Global Catalogue of Microorganisms (GCM) 10K type strain sequencing project: providing services to taxonomists for standard genome sequencing and annotation.</title>
        <authorList>
            <consortium name="The Broad Institute Genomics Platform"/>
            <consortium name="The Broad Institute Genome Sequencing Center for Infectious Disease"/>
            <person name="Wu L."/>
            <person name="Ma J."/>
        </authorList>
    </citation>
    <scope>NUCLEOTIDE SEQUENCE [LARGE SCALE GENOMIC DNA]</scope>
    <source>
        <strain evidence="3">KCTC 42644</strain>
    </source>
</reference>
<organism evidence="2 3">
    <name type="scientific">Sphingoaurantiacus capsulatus</name>
    <dbReference type="NCBI Taxonomy" id="1771310"/>
    <lineage>
        <taxon>Bacteria</taxon>
        <taxon>Pseudomonadati</taxon>
        <taxon>Pseudomonadota</taxon>
        <taxon>Alphaproteobacteria</taxon>
        <taxon>Sphingomonadales</taxon>
        <taxon>Sphingosinicellaceae</taxon>
        <taxon>Sphingoaurantiacus</taxon>
    </lineage>
</organism>
<dbReference type="PANTHER" id="PTHR46211">
    <property type="entry name" value="GLYCEROPHOSPHORYL DIESTER PHOSPHODIESTERASE"/>
    <property type="match status" value="1"/>
</dbReference>